<dbReference type="NCBIfam" id="NF006939">
    <property type="entry name" value="PRK09421.1"/>
    <property type="match status" value="1"/>
</dbReference>
<evidence type="ECO:0000256" key="4">
    <source>
        <dbReference type="ARBA" id="ARBA00022448"/>
    </source>
</evidence>
<gene>
    <name evidence="14" type="ordered locus">Dacet_1638</name>
</gene>
<keyword evidence="7" id="KW-0997">Cell inner membrane</keyword>
<dbReference type="AlphaFoldDB" id="D4H8Q5"/>
<keyword evidence="6 12" id="KW-0500">Molybdenum</keyword>
<name>D4H8Q5_DENA2</name>
<dbReference type="InterPro" id="IPR000515">
    <property type="entry name" value="MetI-like"/>
</dbReference>
<dbReference type="Pfam" id="PF00528">
    <property type="entry name" value="BPD_transp_1"/>
    <property type="match status" value="1"/>
</dbReference>
<evidence type="ECO:0000313" key="14">
    <source>
        <dbReference type="EMBL" id="ADD68404.1"/>
    </source>
</evidence>
<keyword evidence="8 11" id="KW-0812">Transmembrane</keyword>
<feature type="domain" description="ABC transmembrane type-1" evidence="13">
    <location>
        <begin position="12"/>
        <end position="220"/>
    </location>
</feature>
<dbReference type="GO" id="GO:0015098">
    <property type="term" value="F:molybdate ion transmembrane transporter activity"/>
    <property type="evidence" value="ECO:0007669"/>
    <property type="project" value="UniProtKB-UniRule"/>
</dbReference>
<dbReference type="InterPro" id="IPR035906">
    <property type="entry name" value="MetI-like_sf"/>
</dbReference>
<evidence type="ECO:0000256" key="3">
    <source>
        <dbReference type="ARBA" id="ARBA00007069"/>
    </source>
</evidence>
<keyword evidence="5 12" id="KW-1003">Cell membrane</keyword>
<evidence type="ECO:0000256" key="1">
    <source>
        <dbReference type="ARBA" id="ARBA00002949"/>
    </source>
</evidence>
<dbReference type="Proteomes" id="UP000002012">
    <property type="component" value="Chromosome"/>
</dbReference>
<dbReference type="KEGG" id="dap:Dacet_1638"/>
<feature type="transmembrane region" description="Helical" evidence="11">
    <location>
        <begin position="91"/>
        <end position="109"/>
    </location>
</feature>
<keyword evidence="10 11" id="KW-0472">Membrane</keyword>
<sequence length="233" mass="24714">MFELTSFETEALYLSLKISLWAVAAGLIPGIGIAYLLARKSFPGKLLLDGLVHIPLVIPPVVTGYILLIVFNDNGPGGKLLTSIFGTGIAFSWRGAVLASAVMAFPLLVRSVRLSIESVDKGLEEASRTLGAGRLRVFFTITLPLSVPGVITGTVLAFARSLGEFGATITFVSNIPGETSTLPLALFNLTQTPGTEYEAMKLCIISILLALIAIAASEFFSRRAASRLRGDNA</sequence>
<dbReference type="SUPFAM" id="SSF161098">
    <property type="entry name" value="MetI-like"/>
    <property type="match status" value="1"/>
</dbReference>
<dbReference type="PANTHER" id="PTHR30183">
    <property type="entry name" value="MOLYBDENUM TRANSPORT SYSTEM PERMEASE PROTEIN MODB"/>
    <property type="match status" value="1"/>
</dbReference>
<accession>D4H8Q5</accession>
<dbReference type="HOGENOM" id="CLU_016047_14_3_0"/>
<feature type="transmembrane region" description="Helical" evidence="11">
    <location>
        <begin position="20"/>
        <end position="38"/>
    </location>
</feature>
<dbReference type="eggNOG" id="COG4149">
    <property type="taxonomic scope" value="Bacteria"/>
</dbReference>
<keyword evidence="15" id="KW-1185">Reference proteome</keyword>
<dbReference type="PaxDb" id="522772-Dacet_1638"/>
<comment type="similarity">
    <text evidence="3 12">Belongs to the binding-protein-dependent transport system permease family. CysTW subfamily.</text>
</comment>
<protein>
    <recommendedName>
        <fullName evidence="12">Molybdenum transport system permease</fullName>
    </recommendedName>
</protein>
<dbReference type="FunCoup" id="D4H8Q5">
    <property type="interactions" value="212"/>
</dbReference>
<keyword evidence="4 11" id="KW-0813">Transport</keyword>
<evidence type="ECO:0000256" key="7">
    <source>
        <dbReference type="ARBA" id="ARBA00022519"/>
    </source>
</evidence>
<evidence type="ECO:0000256" key="8">
    <source>
        <dbReference type="ARBA" id="ARBA00022692"/>
    </source>
</evidence>
<dbReference type="EMBL" id="CP001968">
    <property type="protein sequence ID" value="ADD68404.1"/>
    <property type="molecule type" value="Genomic_DNA"/>
</dbReference>
<dbReference type="STRING" id="522772.Dacet_1638"/>
<feature type="transmembrane region" description="Helical" evidence="11">
    <location>
        <begin position="50"/>
        <end position="71"/>
    </location>
</feature>
<comment type="subcellular location">
    <subcellularLocation>
        <location evidence="2">Cell inner membrane</location>
        <topology evidence="2">Multi-pass membrane protein</topology>
    </subcellularLocation>
    <subcellularLocation>
        <location evidence="11">Cell membrane</location>
        <topology evidence="11">Multi-pass membrane protein</topology>
    </subcellularLocation>
</comment>
<evidence type="ECO:0000256" key="12">
    <source>
        <dbReference type="RuleBase" id="RU365097"/>
    </source>
</evidence>
<dbReference type="PROSITE" id="PS50928">
    <property type="entry name" value="ABC_TM1"/>
    <property type="match status" value="1"/>
</dbReference>
<dbReference type="InterPro" id="IPR011867">
    <property type="entry name" value="ModB_ABC"/>
</dbReference>
<dbReference type="RefSeq" id="WP_013010917.1">
    <property type="nucleotide sequence ID" value="NC_013943.1"/>
</dbReference>
<dbReference type="InParanoid" id="D4H8Q5"/>
<evidence type="ECO:0000256" key="11">
    <source>
        <dbReference type="RuleBase" id="RU363032"/>
    </source>
</evidence>
<evidence type="ECO:0000313" key="15">
    <source>
        <dbReference type="Proteomes" id="UP000002012"/>
    </source>
</evidence>
<evidence type="ECO:0000256" key="2">
    <source>
        <dbReference type="ARBA" id="ARBA00004429"/>
    </source>
</evidence>
<dbReference type="Gene3D" id="1.10.3720.10">
    <property type="entry name" value="MetI-like"/>
    <property type="match status" value="1"/>
</dbReference>
<proteinExistence type="inferred from homology"/>
<feature type="transmembrane region" description="Helical" evidence="11">
    <location>
        <begin position="199"/>
        <end position="220"/>
    </location>
</feature>
<keyword evidence="9 11" id="KW-1133">Transmembrane helix</keyword>
<dbReference type="PANTHER" id="PTHR30183:SF3">
    <property type="entry name" value="MOLYBDENUM TRANSPORT SYSTEM PERMEASE PROTEIN MODB"/>
    <property type="match status" value="1"/>
</dbReference>
<evidence type="ECO:0000256" key="10">
    <source>
        <dbReference type="ARBA" id="ARBA00023136"/>
    </source>
</evidence>
<comment type="function">
    <text evidence="1 12">Part of the binding-protein-dependent transport system for molybdenum; probably responsible for the translocation of the substrate across the membrane.</text>
</comment>
<organism evidence="14 15">
    <name type="scientific">Denitrovibrio acetiphilus (strain DSM 12809 / NBRC 114555 / N2460)</name>
    <dbReference type="NCBI Taxonomy" id="522772"/>
    <lineage>
        <taxon>Bacteria</taxon>
        <taxon>Pseudomonadati</taxon>
        <taxon>Deferribacterota</taxon>
        <taxon>Deferribacteres</taxon>
        <taxon>Deferribacterales</taxon>
        <taxon>Geovibrionaceae</taxon>
        <taxon>Denitrovibrio</taxon>
    </lineage>
</organism>
<evidence type="ECO:0000256" key="6">
    <source>
        <dbReference type="ARBA" id="ARBA00022505"/>
    </source>
</evidence>
<evidence type="ECO:0000256" key="5">
    <source>
        <dbReference type="ARBA" id="ARBA00022475"/>
    </source>
</evidence>
<evidence type="ECO:0000256" key="9">
    <source>
        <dbReference type="ARBA" id="ARBA00022989"/>
    </source>
</evidence>
<dbReference type="NCBIfam" id="TIGR02141">
    <property type="entry name" value="modB_ABC"/>
    <property type="match status" value="1"/>
</dbReference>
<dbReference type="FunFam" id="1.10.3720.10:FF:000018">
    <property type="entry name" value="Molybdenum transport system permease"/>
    <property type="match status" value="1"/>
</dbReference>
<dbReference type="GO" id="GO:0005886">
    <property type="term" value="C:plasma membrane"/>
    <property type="evidence" value="ECO:0007669"/>
    <property type="project" value="UniProtKB-SubCell"/>
</dbReference>
<dbReference type="CDD" id="cd06261">
    <property type="entry name" value="TM_PBP2"/>
    <property type="match status" value="1"/>
</dbReference>
<reference evidence="14 15" key="1">
    <citation type="journal article" date="2010" name="Stand. Genomic Sci.">
        <title>Complete genome sequence of Denitrovibrio acetiphilus type strain (N2460).</title>
        <authorList>
            <person name="Kiss H."/>
            <person name="Lang E."/>
            <person name="Lapidus A."/>
            <person name="Copeland A."/>
            <person name="Nolan M."/>
            <person name="Glavina Del Rio T."/>
            <person name="Chen F."/>
            <person name="Lucas S."/>
            <person name="Tice H."/>
            <person name="Cheng J.F."/>
            <person name="Han C."/>
            <person name="Goodwin L."/>
            <person name="Pitluck S."/>
            <person name="Liolios K."/>
            <person name="Pati A."/>
            <person name="Ivanova N."/>
            <person name="Mavromatis K."/>
            <person name="Chen A."/>
            <person name="Palaniappan K."/>
            <person name="Land M."/>
            <person name="Hauser L."/>
            <person name="Chang Y.J."/>
            <person name="Jeffries C.D."/>
            <person name="Detter J.C."/>
            <person name="Brettin T."/>
            <person name="Spring S."/>
            <person name="Rohde M."/>
            <person name="Goker M."/>
            <person name="Woyke T."/>
            <person name="Bristow J."/>
            <person name="Eisen J.A."/>
            <person name="Markowitz V."/>
            <person name="Hugenholtz P."/>
            <person name="Kyrpides N.C."/>
            <person name="Klenk H.P."/>
        </authorList>
    </citation>
    <scope>NUCLEOTIDE SEQUENCE [LARGE SCALE GENOMIC DNA]</scope>
    <source>
        <strain evidence="15">DSM 12809 / NBRC 114555 / N2460</strain>
    </source>
</reference>
<feature type="transmembrane region" description="Helical" evidence="11">
    <location>
        <begin position="137"/>
        <end position="159"/>
    </location>
</feature>
<evidence type="ECO:0000259" key="13">
    <source>
        <dbReference type="PROSITE" id="PS50928"/>
    </source>
</evidence>
<dbReference type="OrthoDB" id="9795403at2"/>